<sequence length="422" mass="44946">MPQSHSTSRKNRVPVPQRMVPSLSLGAYTGALCRSSHASVIWPSFGHFQDGSSSCSYAEERLRSLRSPALLLPSRHPALDGARGFAVMAMVIGHTLDALLAPATRGHPWVQKYWEFRGITAPLFLLVSGWAVVAALDARRPGAAKATYGRRFQRALLLLALGYLLHWPGWETVIAMGWGDTLLVHVFAFDALQCIGLSLLLGATLLALIPGTWGRAGVLAALAVGIPLASTAAWEVSPLLPTVLRQAVGGEGSHFPLFPWAGYFFAGALASSCLRLLRSGWPQGLALMVLGLGLLGGTQLFTADWSPTSAWLVALRVGQGFLVLAVMNFAPLWLSGLLAPLGRVSLWVYVIHLPVVYGWAGTPGLSQRVGPQWGLGLALLTGVGLLAASFLLARLGQWLRGLTLPWRVGSTTLGVGPGAQRV</sequence>
<accession>Q08XG2</accession>
<feature type="transmembrane region" description="Helical" evidence="1">
    <location>
        <begin position="184"/>
        <end position="209"/>
    </location>
</feature>
<organism evidence="3 4">
    <name type="scientific">Stigmatella aurantiaca (strain DW4/3-1)</name>
    <dbReference type="NCBI Taxonomy" id="378806"/>
    <lineage>
        <taxon>Bacteria</taxon>
        <taxon>Pseudomonadati</taxon>
        <taxon>Myxococcota</taxon>
        <taxon>Myxococcia</taxon>
        <taxon>Myxococcales</taxon>
        <taxon>Cystobacterineae</taxon>
        <taxon>Archangiaceae</taxon>
        <taxon>Stigmatella</taxon>
    </lineage>
</organism>
<feature type="transmembrane region" description="Helical" evidence="1">
    <location>
        <begin position="85"/>
        <end position="104"/>
    </location>
</feature>
<dbReference type="Pfam" id="PF01757">
    <property type="entry name" value="Acyl_transf_3"/>
    <property type="match status" value="1"/>
</dbReference>
<dbReference type="Proteomes" id="UP000032702">
    <property type="component" value="Unassembled WGS sequence"/>
</dbReference>
<gene>
    <name evidence="3" type="ORF">STIAU_4189</name>
</gene>
<feature type="transmembrane region" description="Helical" evidence="1">
    <location>
        <begin position="284"/>
        <end position="303"/>
    </location>
</feature>
<dbReference type="InterPro" id="IPR002656">
    <property type="entry name" value="Acyl_transf_3_dom"/>
</dbReference>
<feature type="transmembrane region" description="Helical" evidence="1">
    <location>
        <begin position="156"/>
        <end position="178"/>
    </location>
</feature>
<evidence type="ECO:0000313" key="4">
    <source>
        <dbReference type="Proteomes" id="UP000032702"/>
    </source>
</evidence>
<dbReference type="GO" id="GO:0016747">
    <property type="term" value="F:acyltransferase activity, transferring groups other than amino-acyl groups"/>
    <property type="evidence" value="ECO:0007669"/>
    <property type="project" value="InterPro"/>
</dbReference>
<evidence type="ECO:0000256" key="1">
    <source>
        <dbReference type="SAM" id="Phobius"/>
    </source>
</evidence>
<keyword evidence="1" id="KW-0472">Membrane</keyword>
<comment type="caution">
    <text evidence="3">The sequence shown here is derived from an EMBL/GenBank/DDBJ whole genome shotgun (WGS) entry which is preliminary data.</text>
</comment>
<keyword evidence="1" id="KW-1133">Transmembrane helix</keyword>
<feature type="transmembrane region" description="Helical" evidence="1">
    <location>
        <begin position="257"/>
        <end position="277"/>
    </location>
</feature>
<feature type="transmembrane region" description="Helical" evidence="1">
    <location>
        <begin position="372"/>
        <end position="393"/>
    </location>
</feature>
<feature type="transmembrane region" description="Helical" evidence="1">
    <location>
        <begin position="116"/>
        <end position="136"/>
    </location>
</feature>
<dbReference type="EMBL" id="AAMD01000091">
    <property type="protein sequence ID" value="EAU65152.1"/>
    <property type="molecule type" value="Genomic_DNA"/>
</dbReference>
<name>Q08XG2_STIAD</name>
<feature type="transmembrane region" description="Helical" evidence="1">
    <location>
        <begin position="216"/>
        <end position="237"/>
    </location>
</feature>
<protein>
    <recommendedName>
        <fullName evidence="2">Acyltransferase 3 domain-containing protein</fullName>
    </recommendedName>
</protein>
<keyword evidence="1" id="KW-0812">Transmembrane</keyword>
<dbReference type="AlphaFoldDB" id="Q08XG2"/>
<proteinExistence type="predicted"/>
<evidence type="ECO:0000259" key="2">
    <source>
        <dbReference type="Pfam" id="PF01757"/>
    </source>
</evidence>
<feature type="transmembrane region" description="Helical" evidence="1">
    <location>
        <begin position="309"/>
        <end position="334"/>
    </location>
</feature>
<feature type="transmembrane region" description="Helical" evidence="1">
    <location>
        <begin position="341"/>
        <end position="360"/>
    </location>
</feature>
<reference evidence="3 4" key="1">
    <citation type="submission" date="2006-04" db="EMBL/GenBank/DDBJ databases">
        <authorList>
            <person name="Nierman W.C."/>
        </authorList>
    </citation>
    <scope>NUCLEOTIDE SEQUENCE [LARGE SCALE GENOMIC DNA]</scope>
    <source>
        <strain evidence="3 4">DW4/3-1</strain>
    </source>
</reference>
<feature type="domain" description="Acyltransferase 3" evidence="2">
    <location>
        <begin position="78"/>
        <end position="391"/>
    </location>
</feature>
<dbReference type="PATRIC" id="fig|378806.16.peg.4169"/>
<evidence type="ECO:0000313" key="3">
    <source>
        <dbReference type="EMBL" id="EAU65152.1"/>
    </source>
</evidence>